<accession>A0ACC2TY25</accession>
<protein>
    <submittedName>
        <fullName evidence="1">Uncharacterized protein</fullName>
    </submittedName>
</protein>
<name>A0ACC2TY25_9FUNG</name>
<comment type="caution">
    <text evidence="1">The sequence shown here is derived from an EMBL/GenBank/DDBJ whole genome shotgun (WGS) entry which is preliminary data.</text>
</comment>
<reference evidence="1" key="1">
    <citation type="submission" date="2022-04" db="EMBL/GenBank/DDBJ databases">
        <title>Genome of the entomopathogenic fungus Entomophthora muscae.</title>
        <authorList>
            <person name="Elya C."/>
            <person name="Lovett B.R."/>
            <person name="Lee E."/>
            <person name="Macias A.M."/>
            <person name="Hajek A.E."/>
            <person name="De Bivort B.L."/>
            <person name="Kasson M.T."/>
            <person name="De Fine Licht H.H."/>
            <person name="Stajich J.E."/>
        </authorList>
    </citation>
    <scope>NUCLEOTIDE SEQUENCE</scope>
    <source>
        <strain evidence="1">Berkeley</strain>
    </source>
</reference>
<sequence>MLRKHARSAIFAYLKEIIIIAYSSGGRLNKSSFRSCQIAILAGTQPCLQAYYKFSKFLIPKQVSKKCSAASAWLFCKQVYFRSKVVYINYTPLVKYKLTV</sequence>
<dbReference type="EMBL" id="QTSX02001733">
    <property type="protein sequence ID" value="KAJ9079439.1"/>
    <property type="molecule type" value="Genomic_DNA"/>
</dbReference>
<organism evidence="1 2">
    <name type="scientific">Entomophthora muscae</name>
    <dbReference type="NCBI Taxonomy" id="34485"/>
    <lineage>
        <taxon>Eukaryota</taxon>
        <taxon>Fungi</taxon>
        <taxon>Fungi incertae sedis</taxon>
        <taxon>Zoopagomycota</taxon>
        <taxon>Entomophthoromycotina</taxon>
        <taxon>Entomophthoromycetes</taxon>
        <taxon>Entomophthorales</taxon>
        <taxon>Entomophthoraceae</taxon>
        <taxon>Entomophthora</taxon>
    </lineage>
</organism>
<proteinExistence type="predicted"/>
<keyword evidence="2" id="KW-1185">Reference proteome</keyword>
<gene>
    <name evidence="1" type="ORF">DSO57_1039729</name>
</gene>
<dbReference type="Proteomes" id="UP001165960">
    <property type="component" value="Unassembled WGS sequence"/>
</dbReference>
<evidence type="ECO:0000313" key="1">
    <source>
        <dbReference type="EMBL" id="KAJ9079439.1"/>
    </source>
</evidence>
<evidence type="ECO:0000313" key="2">
    <source>
        <dbReference type="Proteomes" id="UP001165960"/>
    </source>
</evidence>